<dbReference type="EMBL" id="WUEZ01000001">
    <property type="protein sequence ID" value="NEI32497.1"/>
    <property type="molecule type" value="Genomic_DNA"/>
</dbReference>
<accession>A0A6P0AY37</accession>
<reference evidence="1 2" key="1">
    <citation type="submission" date="2019-12" db="EMBL/GenBank/DDBJ databases">
        <title>Rhizobium genotypes associated with high levels of biological nitrogen fixation by grain legumes in a temperate-maritime cropping system.</title>
        <authorList>
            <person name="Maluk M."/>
            <person name="Francesc Ferrando Molina F."/>
            <person name="Lopez Del Egido L."/>
            <person name="Lafos M."/>
            <person name="Langarica-Fuentes A."/>
            <person name="Gebre Yohannes G."/>
            <person name="Young M.W."/>
            <person name="Martin P."/>
            <person name="Gantlett R."/>
            <person name="Kenicer G."/>
            <person name="Hawes C."/>
            <person name="Begg G.S."/>
            <person name="Quilliam R.S."/>
            <person name="Squire G.R."/>
            <person name="Poole P.S."/>
            <person name="Young P.W."/>
            <person name="Iannetta P.M."/>
            <person name="James E.K."/>
        </authorList>
    </citation>
    <scope>NUCLEOTIDE SEQUENCE [LARGE SCALE GENOMIC DNA]</scope>
    <source>
        <strain evidence="1 2">JHI1096</strain>
    </source>
</reference>
<dbReference type="Proteomes" id="UP000471560">
    <property type="component" value="Unassembled WGS sequence"/>
</dbReference>
<protein>
    <submittedName>
        <fullName evidence="1">Uncharacterized protein</fullName>
    </submittedName>
</protein>
<name>A0A6P0AY37_RHILE</name>
<sequence>MIAILPGFNLTAADIEHLRDTAVSFGLSGQNSDRRVAHCDCHSRYERLTRVSRWLNHWPSTT</sequence>
<organism evidence="1 2">
    <name type="scientific">Rhizobium leguminosarum</name>
    <dbReference type="NCBI Taxonomy" id="384"/>
    <lineage>
        <taxon>Bacteria</taxon>
        <taxon>Pseudomonadati</taxon>
        <taxon>Pseudomonadota</taxon>
        <taxon>Alphaproteobacteria</taxon>
        <taxon>Hyphomicrobiales</taxon>
        <taxon>Rhizobiaceae</taxon>
        <taxon>Rhizobium/Agrobacterium group</taxon>
        <taxon>Rhizobium</taxon>
    </lineage>
</organism>
<comment type="caution">
    <text evidence="1">The sequence shown here is derived from an EMBL/GenBank/DDBJ whole genome shotgun (WGS) entry which is preliminary data.</text>
</comment>
<gene>
    <name evidence="1" type="ORF">GR204_00440</name>
</gene>
<dbReference type="AlphaFoldDB" id="A0A6P0AY37"/>
<evidence type="ECO:0000313" key="2">
    <source>
        <dbReference type="Proteomes" id="UP000471560"/>
    </source>
</evidence>
<proteinExistence type="predicted"/>
<evidence type="ECO:0000313" key="1">
    <source>
        <dbReference type="EMBL" id="NEI32497.1"/>
    </source>
</evidence>